<dbReference type="EMBL" id="CP001958">
    <property type="protein sequence ID" value="ADG97070.1"/>
    <property type="molecule type" value="Genomic_DNA"/>
</dbReference>
<gene>
    <name evidence="3" type="ordered locus">Srot_0588</name>
</gene>
<keyword evidence="1" id="KW-0732">Signal</keyword>
<dbReference type="Proteomes" id="UP000002247">
    <property type="component" value="Chromosome"/>
</dbReference>
<evidence type="ECO:0000259" key="2">
    <source>
        <dbReference type="Pfam" id="PF08924"/>
    </source>
</evidence>
<sequence>MTLDRRAVLRGAATLGVASALGLSAPRAHAAGGVLLDFAGAAPSPAAIRGAGAIGTIRYVSDERNGPGKRSSKPVTRDQVQVSKAAGLVIVSCYQYGKNETADWKGGQQAGLTHARRGVQLHLAAGGPAGAPIYACIDDDPSDAELQGPIRGYLLGWQQIVGPNAVGVYGNPRTIDFCLRSGVGKWFWQHDYGNPGYRTHPAAHLHQRAASMQPQPVVGGTLCDINDIIKPSFGAW</sequence>
<evidence type="ECO:0000313" key="3">
    <source>
        <dbReference type="EMBL" id="ADG97070.1"/>
    </source>
</evidence>
<accession>D6ZCM8</accession>
<evidence type="ECO:0000256" key="1">
    <source>
        <dbReference type="SAM" id="SignalP"/>
    </source>
</evidence>
<dbReference type="SUPFAM" id="SSF51445">
    <property type="entry name" value="(Trans)glycosidases"/>
    <property type="match status" value="1"/>
</dbReference>
<reference evidence="3 4" key="1">
    <citation type="journal article" date="2010" name="Stand. Genomic Sci.">
        <title>Complete genome sequence of Segniliparus rotundus type strain (CDC 1076).</title>
        <authorList>
            <person name="Sikorski J."/>
            <person name="Lapidus A."/>
            <person name="Copeland A."/>
            <person name="Misra M."/>
            <person name="Glavina Del Rio T."/>
            <person name="Nolan M."/>
            <person name="Lucas S."/>
            <person name="Chen F."/>
            <person name="Tice H."/>
            <person name="Cheng J.F."/>
            <person name="Jando M."/>
            <person name="Schneider S."/>
            <person name="Bruce D."/>
            <person name="Goodwin L."/>
            <person name="Pitluck S."/>
            <person name="Liolios K."/>
            <person name="Mikhailova N."/>
            <person name="Pati A."/>
            <person name="Ivanova N."/>
            <person name="Mavromatis K."/>
            <person name="Chen A."/>
            <person name="Palaniappan K."/>
            <person name="Chertkov O."/>
            <person name="Land M."/>
            <person name="Hauser L."/>
            <person name="Chang Y.J."/>
            <person name="Jeffries C.D."/>
            <person name="Brettin T."/>
            <person name="Detter J.C."/>
            <person name="Han C."/>
            <person name="Rohde M."/>
            <person name="Goker M."/>
            <person name="Bristow J."/>
            <person name="Eisen J.A."/>
            <person name="Markowitz V."/>
            <person name="Hugenholtz P."/>
            <person name="Kyrpides N.C."/>
            <person name="Klenk H.P."/>
        </authorList>
    </citation>
    <scope>NUCLEOTIDE SEQUENCE [LARGE SCALE GENOMIC DNA]</scope>
    <source>
        <strain evidence="4">ATCC BAA-972 / CDC 1076 / CIP 108378 / DSM 44985 / JCM 13578</strain>
    </source>
</reference>
<dbReference type="InterPro" id="IPR015020">
    <property type="entry name" value="Rv2525c-like_Glyco_Hydro-like"/>
</dbReference>
<dbReference type="AlphaFoldDB" id="D6ZCM8"/>
<evidence type="ECO:0000313" key="4">
    <source>
        <dbReference type="Proteomes" id="UP000002247"/>
    </source>
</evidence>
<dbReference type="OrthoDB" id="4472230at2"/>
<dbReference type="RefSeq" id="WP_013137526.1">
    <property type="nucleotide sequence ID" value="NC_014168.1"/>
</dbReference>
<keyword evidence="4" id="KW-1185">Reference proteome</keyword>
<dbReference type="KEGG" id="srt:Srot_0588"/>
<feature type="signal peptide" evidence="1">
    <location>
        <begin position="1"/>
        <end position="30"/>
    </location>
</feature>
<dbReference type="HOGENOM" id="CLU_075024_1_0_11"/>
<proteinExistence type="predicted"/>
<dbReference type="InterPro" id="IPR006311">
    <property type="entry name" value="TAT_signal"/>
</dbReference>
<dbReference type="eggNOG" id="COG5632">
    <property type="taxonomic scope" value="Bacteria"/>
</dbReference>
<feature type="chain" id="PRO_5003091680" description="Rv2525c-like glycoside hydrolase-like domain-containing protein" evidence="1">
    <location>
        <begin position="31"/>
        <end position="236"/>
    </location>
</feature>
<protein>
    <recommendedName>
        <fullName evidence="2">Rv2525c-like glycoside hydrolase-like domain-containing protein</fullName>
    </recommendedName>
</protein>
<dbReference type="Pfam" id="PF08924">
    <property type="entry name" value="Rv2525c_GlyHyd-like"/>
    <property type="match status" value="1"/>
</dbReference>
<dbReference type="Gene3D" id="3.20.20.80">
    <property type="entry name" value="Glycosidases"/>
    <property type="match status" value="1"/>
</dbReference>
<name>D6ZCM8_SEGRD</name>
<dbReference type="InterPro" id="IPR017853">
    <property type="entry name" value="GH"/>
</dbReference>
<organism evidence="3 4">
    <name type="scientific">Segniliparus rotundus (strain ATCC BAA-972 / CDC 1076 / CIP 108378 / DSM 44985 / JCM 13578)</name>
    <dbReference type="NCBI Taxonomy" id="640132"/>
    <lineage>
        <taxon>Bacteria</taxon>
        <taxon>Bacillati</taxon>
        <taxon>Actinomycetota</taxon>
        <taxon>Actinomycetes</taxon>
        <taxon>Mycobacteriales</taxon>
        <taxon>Segniliparaceae</taxon>
        <taxon>Segniliparus</taxon>
    </lineage>
</organism>
<dbReference type="STRING" id="640132.Srot_0588"/>
<dbReference type="PROSITE" id="PS51318">
    <property type="entry name" value="TAT"/>
    <property type="match status" value="1"/>
</dbReference>
<feature type="domain" description="Rv2525c-like glycoside hydrolase-like" evidence="2">
    <location>
        <begin position="47"/>
        <end position="216"/>
    </location>
</feature>